<keyword evidence="2" id="KW-1185">Reference proteome</keyword>
<proteinExistence type="predicted"/>
<sequence>MLNKKIIFSSGDRCKVCATPVWYYSKQWYKRDNKYYVTCPTCNNEIQITE</sequence>
<evidence type="ECO:0000313" key="1">
    <source>
        <dbReference type="EMBL" id="QOR59829.1"/>
    </source>
</evidence>
<dbReference type="RefSeq" id="YP_010111987.1">
    <property type="nucleotide sequence ID" value="NC_055887.1"/>
</dbReference>
<accession>A0A7M1S1T4</accession>
<evidence type="ECO:0000313" key="2">
    <source>
        <dbReference type="Proteomes" id="UP000593898"/>
    </source>
</evidence>
<dbReference type="Proteomes" id="UP000593898">
    <property type="component" value="Segment"/>
</dbReference>
<protein>
    <submittedName>
        <fullName evidence="1">Uncharacterized protein</fullName>
    </submittedName>
</protein>
<organism evidence="1 2">
    <name type="scientific">uncultured phage cr271_1</name>
    <dbReference type="NCBI Taxonomy" id="2772078"/>
    <lineage>
        <taxon>Viruses</taxon>
        <taxon>Duplodnaviria</taxon>
        <taxon>Heunggongvirae</taxon>
        <taxon>Uroviricota</taxon>
        <taxon>Caudoviricetes</taxon>
        <taxon>Crassvirales</taxon>
        <taxon>Intestiviridae</taxon>
        <taxon>Obtuvirinae</taxon>
        <taxon>Hacihdavirus</taxon>
        <taxon>Hacihdavirus animalis</taxon>
    </lineage>
</organism>
<reference evidence="1 2" key="1">
    <citation type="submission" date="2020-07" db="EMBL/GenBank/DDBJ databases">
        <title>Taxonomic proposal: Crassvirales, a new order of highly abundant and diverse bacterial viruses.</title>
        <authorList>
            <person name="Shkoporov A.N."/>
            <person name="Stockdale S.R."/>
            <person name="Guerin E."/>
            <person name="Ross R.P."/>
            <person name="Hill C."/>
        </authorList>
    </citation>
    <scope>NUCLEOTIDE SEQUENCE [LARGE SCALE GENOMIC DNA]</scope>
</reference>
<dbReference type="GeneID" id="65130445"/>
<name>A0A7M1S1T4_9CAUD</name>
<dbReference type="KEGG" id="vg:65130445"/>
<dbReference type="EMBL" id="MT774394">
    <property type="protein sequence ID" value="QOR59829.1"/>
    <property type="molecule type" value="Genomic_DNA"/>
</dbReference>